<protein>
    <submittedName>
        <fullName evidence="1">Uncharacterized protein</fullName>
    </submittedName>
</protein>
<gene>
    <name evidence="1" type="ORF">LOTGIDRAFT_170945</name>
</gene>
<organism evidence="1 2">
    <name type="scientific">Lottia gigantea</name>
    <name type="common">Giant owl limpet</name>
    <dbReference type="NCBI Taxonomy" id="225164"/>
    <lineage>
        <taxon>Eukaryota</taxon>
        <taxon>Metazoa</taxon>
        <taxon>Spiralia</taxon>
        <taxon>Lophotrochozoa</taxon>
        <taxon>Mollusca</taxon>
        <taxon>Gastropoda</taxon>
        <taxon>Patellogastropoda</taxon>
        <taxon>Lottioidea</taxon>
        <taxon>Lottiidae</taxon>
        <taxon>Lottia</taxon>
    </lineage>
</organism>
<dbReference type="Proteomes" id="UP000030746">
    <property type="component" value="Unassembled WGS sequence"/>
</dbReference>
<sequence>MIHSGREHSFLIVYSYRTHDTSSSQCQDLRSNCPDGWLEERDQCYRPIPSCLSLFSNEEKEAFCRAVLGADIGYVNGVLSCVSDLRIPDSVLMQILEPKSGSSLSKRVFGNSGFGR</sequence>
<dbReference type="OrthoDB" id="6100887at2759"/>
<dbReference type="RefSeq" id="XP_009045060.1">
    <property type="nucleotide sequence ID" value="XM_009046812.1"/>
</dbReference>
<evidence type="ECO:0000313" key="2">
    <source>
        <dbReference type="Proteomes" id="UP000030746"/>
    </source>
</evidence>
<dbReference type="EMBL" id="KB199835">
    <property type="protein sequence ID" value="ESP04250.1"/>
    <property type="molecule type" value="Genomic_DNA"/>
</dbReference>
<reference evidence="1 2" key="1">
    <citation type="journal article" date="2013" name="Nature">
        <title>Insights into bilaterian evolution from three spiralian genomes.</title>
        <authorList>
            <person name="Simakov O."/>
            <person name="Marletaz F."/>
            <person name="Cho S.J."/>
            <person name="Edsinger-Gonzales E."/>
            <person name="Havlak P."/>
            <person name="Hellsten U."/>
            <person name="Kuo D.H."/>
            <person name="Larsson T."/>
            <person name="Lv J."/>
            <person name="Arendt D."/>
            <person name="Savage R."/>
            <person name="Osoegawa K."/>
            <person name="de Jong P."/>
            <person name="Grimwood J."/>
            <person name="Chapman J.A."/>
            <person name="Shapiro H."/>
            <person name="Aerts A."/>
            <person name="Otillar R.P."/>
            <person name="Terry A.Y."/>
            <person name="Boore J.L."/>
            <person name="Grigoriev I.V."/>
            <person name="Lindberg D.R."/>
            <person name="Seaver E.C."/>
            <person name="Weisblat D.A."/>
            <person name="Putnam N.H."/>
            <person name="Rokhsar D.S."/>
        </authorList>
    </citation>
    <scope>NUCLEOTIDE SEQUENCE [LARGE SCALE GENOMIC DNA]</scope>
</reference>
<keyword evidence="2" id="KW-1185">Reference proteome</keyword>
<dbReference type="GeneID" id="20241602"/>
<dbReference type="AlphaFoldDB" id="V4CPA1"/>
<accession>V4CPA1</accession>
<evidence type="ECO:0000313" key="1">
    <source>
        <dbReference type="EMBL" id="ESP04250.1"/>
    </source>
</evidence>
<dbReference type="HOGENOM" id="CLU_2099614_0_0_1"/>
<name>V4CPA1_LOTGI</name>
<dbReference type="KEGG" id="lgi:LOTGIDRAFT_170945"/>
<dbReference type="CTD" id="20241602"/>
<proteinExistence type="predicted"/>